<accession>A0A813I4N0</accession>
<dbReference type="Gene3D" id="1.25.40.10">
    <property type="entry name" value="Tetratricopeptide repeat domain"/>
    <property type="match status" value="1"/>
</dbReference>
<protein>
    <recommendedName>
        <fullName evidence="3">Pentatricopeptide repeat-containing protein</fullName>
    </recommendedName>
</protein>
<dbReference type="Proteomes" id="UP000626109">
    <property type="component" value="Unassembled WGS sequence"/>
</dbReference>
<gene>
    <name evidence="1" type="ORF">PGLA2088_LOCUS3281</name>
</gene>
<dbReference type="AlphaFoldDB" id="A0A813I4N0"/>
<name>A0A813I4N0_POLGL</name>
<comment type="caution">
    <text evidence="1">The sequence shown here is derived from an EMBL/GenBank/DDBJ whole genome shotgun (WGS) entry which is preliminary data.</text>
</comment>
<dbReference type="InterPro" id="IPR011990">
    <property type="entry name" value="TPR-like_helical_dom_sf"/>
</dbReference>
<feature type="non-terminal residue" evidence="1">
    <location>
        <position position="105"/>
    </location>
</feature>
<reference evidence="1" key="1">
    <citation type="submission" date="2021-02" db="EMBL/GenBank/DDBJ databases">
        <authorList>
            <person name="Dougan E. K."/>
            <person name="Rhodes N."/>
            <person name="Thang M."/>
            <person name="Chan C."/>
        </authorList>
    </citation>
    <scope>NUCLEOTIDE SEQUENCE</scope>
</reference>
<evidence type="ECO:0000313" key="1">
    <source>
        <dbReference type="EMBL" id="CAE8644705.1"/>
    </source>
</evidence>
<evidence type="ECO:0008006" key="3">
    <source>
        <dbReference type="Google" id="ProtNLM"/>
    </source>
</evidence>
<feature type="non-terminal residue" evidence="1">
    <location>
        <position position="1"/>
    </location>
</feature>
<organism evidence="1 2">
    <name type="scientific">Polarella glacialis</name>
    <name type="common">Dinoflagellate</name>
    <dbReference type="NCBI Taxonomy" id="89957"/>
    <lineage>
        <taxon>Eukaryota</taxon>
        <taxon>Sar</taxon>
        <taxon>Alveolata</taxon>
        <taxon>Dinophyceae</taxon>
        <taxon>Suessiales</taxon>
        <taxon>Suessiaceae</taxon>
        <taxon>Polarella</taxon>
    </lineage>
</organism>
<evidence type="ECO:0000313" key="2">
    <source>
        <dbReference type="Proteomes" id="UP000626109"/>
    </source>
</evidence>
<proteinExistence type="predicted"/>
<sequence>AQRLAFGAAGRIAAAARRGNLEEALAIFYEANSPSEASCSAAVAACGRARSWQRGLELLEDFLCAQRPGTVLGPVVHNAGIGAAAAGGAWQHALHLFWRASHQDA</sequence>
<dbReference type="EMBL" id="CAJNNW010002838">
    <property type="protein sequence ID" value="CAE8644705.1"/>
    <property type="molecule type" value="Genomic_DNA"/>
</dbReference>